<keyword evidence="4" id="KW-0547">Nucleotide-binding</keyword>
<dbReference type="SUPFAM" id="SSF52540">
    <property type="entry name" value="P-loop containing nucleoside triphosphate hydrolases"/>
    <property type="match status" value="2"/>
</dbReference>
<dbReference type="CDD" id="cd18580">
    <property type="entry name" value="ABC_6TM_ABCC_D2"/>
    <property type="match status" value="1"/>
</dbReference>
<evidence type="ECO:0000259" key="11">
    <source>
        <dbReference type="PROSITE" id="PS50929"/>
    </source>
</evidence>
<feature type="domain" description="ABC transmembrane type-1" evidence="11">
    <location>
        <begin position="273"/>
        <end position="547"/>
    </location>
</feature>
<dbReference type="PANTHER" id="PTHR24223:SF399">
    <property type="entry name" value="ABC TRANSPORTER ATNG"/>
    <property type="match status" value="1"/>
</dbReference>
<proteinExistence type="predicted"/>
<dbReference type="GO" id="GO:0140359">
    <property type="term" value="F:ABC-type transporter activity"/>
    <property type="evidence" value="ECO:0007669"/>
    <property type="project" value="InterPro"/>
</dbReference>
<accession>A0A1L9UF06</accession>
<dbReference type="Pfam" id="PF00664">
    <property type="entry name" value="ABC_membrane"/>
    <property type="match status" value="2"/>
</dbReference>
<feature type="transmembrane region" description="Helical" evidence="9">
    <location>
        <begin position="1003"/>
        <end position="1024"/>
    </location>
</feature>
<keyword evidence="2" id="KW-0813">Transport</keyword>
<dbReference type="GeneID" id="93580142"/>
<sequence length="1425" mass="157744">MVGCWSHNDGSFGPRVHGCRGGFDFTIYFEEVFLILCPASLLICCAVYRWRQLGTSPKYTRFGILLILKLIILVVLIGLQGALLALWARPSSPRTPATIPAAALNIVASLLALPLSWKEHIHSPQPSSILSTYFLLTSLLDIAVTRTLWLALSKNLIPGVYSACLGAKLISLLLESTEKRHLLLPSYRSLPIETTSNIFSRCFFWWLNPLLLKGYRRHLSNDDIPVIDETLSGISLHPPNREEDDHHNRRHRLLYVLIQDTKWAIVAGAIPRLLVIGFKYVQPFLINRLTRWMQGDSSEDTKDDGYGLIGAFALVFIGLAICNARYQHLSYRLVVMVRTRVVTIIYRKIFTMSVLGADDRGPLTLMSADIERISAGFGYLHDVWGSVVEVAIAIWLLWRELDVPAVAALIISSICVIVAMLVGKASGGRQHAWIETVQRRLTFTASALQNVKEIKLAGIVECLSSSLEELRLDEVRASRNWRKLQVLMVAVGFFNSALAPVISLSAYILSDYKGNGVLTVTKAMTTLSIFALVGAPINLLSESASGLFTAVACIERIRKYLAMPDRRLLLGQNTGTVFEETSTSQLQYLRDEEKWTYQARSKETEVATEERTEEQPCIRLDQLSLGWTPEGDAVVKDLNLSVSKASLTVILGPVGCGKSTLLSGILGENFRTQGNIYVSARHIAYCSQTPWITNATIRDNILGCSPYDTNWYDKVISCCGLAQDICSLPHRDQTMLGSGGSAVSGGQKQRVSLARAVYSMAEILLLDDVLSGVDAATEGHIFQHLFGPDGLLRQQQRSVILTSSSRTCIQVADMVVWLNSNGQISNQETVLETQTLSNGTQDKIAVVEEGLSRNKGTKPENDAQSFAEVGIPIKRRVGDWAVFRYYALRLGPVGMLVFLTFMTIFVFFYGFPSIWVQLWAEASGRKTAMYVGIYYALAVLQISFIVASAAYLLLYLVPRASLRFHRILVKVSTNAPLTHLTRVDVGITTNRFSQDLQLVDTELPVSFLNSTLALGSCIMQLVVICASAKYIAATVPFFVGILFIVQRFYMKTSRQIRLLDIAAKAPLLSHFIETLEGLSTVRAYGWQCFFEERTQELLGGSQKPFYGLYCVQRWLNLVLDLSIASLAILLSGIAVAVRGSLNSGLVALALVNIISLNGNVRLLVIQWSQLETSIAAVARIREYELETPSEVRPEQEEAVFPDGWPRLGRVELRQASASYSSGKSSLLSAVLRMLDLHHGCILIDDVDIAKVPPAQVRTRINTIPQAPYFLPGSSIRASVDPFGNLSDPDIASILQQVRLWEPLGSTIECLEYILSDSLLSHGQRQLLSFARALGRRASSGNILLLDEPTSQLDVTTEEIVQQVISSSFCNYTIISIAHRLSTVLDYDMVVVLDQGVAVEIGPPRELLSRPQSAFRELYKMQQSGG</sequence>
<feature type="transmembrane region" description="Helical" evidence="9">
    <location>
        <begin position="99"/>
        <end position="117"/>
    </location>
</feature>
<dbReference type="PROSITE" id="PS50893">
    <property type="entry name" value="ABC_TRANSPORTER_2"/>
    <property type="match status" value="2"/>
</dbReference>
<dbReference type="InterPro" id="IPR036640">
    <property type="entry name" value="ABC1_TM_sf"/>
</dbReference>
<name>A0A1L9UF06_ASPBC</name>
<evidence type="ECO:0000256" key="1">
    <source>
        <dbReference type="ARBA" id="ARBA00004141"/>
    </source>
</evidence>
<keyword evidence="13" id="KW-1185">Reference proteome</keyword>
<evidence type="ECO:0000256" key="4">
    <source>
        <dbReference type="ARBA" id="ARBA00022741"/>
    </source>
</evidence>
<feature type="transmembrane region" description="Helical" evidence="9">
    <location>
        <begin position="932"/>
        <end position="957"/>
    </location>
</feature>
<evidence type="ECO:0008006" key="14">
    <source>
        <dbReference type="Google" id="ProtNLM"/>
    </source>
</evidence>
<reference evidence="13" key="1">
    <citation type="journal article" date="2017" name="Genome Biol.">
        <title>Comparative genomics reveals high biological diversity and specific adaptations in the industrially and medically important fungal genus Aspergillus.</title>
        <authorList>
            <person name="de Vries R.P."/>
            <person name="Riley R."/>
            <person name="Wiebenga A."/>
            <person name="Aguilar-Osorio G."/>
            <person name="Amillis S."/>
            <person name="Uchima C.A."/>
            <person name="Anderluh G."/>
            <person name="Asadollahi M."/>
            <person name="Askin M."/>
            <person name="Barry K."/>
            <person name="Battaglia E."/>
            <person name="Bayram O."/>
            <person name="Benocci T."/>
            <person name="Braus-Stromeyer S.A."/>
            <person name="Caldana C."/>
            <person name="Canovas D."/>
            <person name="Cerqueira G.C."/>
            <person name="Chen F."/>
            <person name="Chen W."/>
            <person name="Choi C."/>
            <person name="Clum A."/>
            <person name="Dos Santos R.A."/>
            <person name="Damasio A.R."/>
            <person name="Diallinas G."/>
            <person name="Emri T."/>
            <person name="Fekete E."/>
            <person name="Flipphi M."/>
            <person name="Freyberg S."/>
            <person name="Gallo A."/>
            <person name="Gournas C."/>
            <person name="Habgood R."/>
            <person name="Hainaut M."/>
            <person name="Harispe M.L."/>
            <person name="Henrissat B."/>
            <person name="Hilden K.S."/>
            <person name="Hope R."/>
            <person name="Hossain A."/>
            <person name="Karabika E."/>
            <person name="Karaffa L."/>
            <person name="Karanyi Z."/>
            <person name="Krasevec N."/>
            <person name="Kuo A."/>
            <person name="Kusch H."/>
            <person name="LaButti K."/>
            <person name="Lagendijk E.L."/>
            <person name="Lapidus A."/>
            <person name="Levasseur A."/>
            <person name="Lindquist E."/>
            <person name="Lipzen A."/>
            <person name="Logrieco A.F."/>
            <person name="MacCabe A."/>
            <person name="Maekelae M.R."/>
            <person name="Malavazi I."/>
            <person name="Melin P."/>
            <person name="Meyer V."/>
            <person name="Mielnichuk N."/>
            <person name="Miskei M."/>
            <person name="Molnar A.P."/>
            <person name="Mule G."/>
            <person name="Ngan C.Y."/>
            <person name="Orejas M."/>
            <person name="Orosz E."/>
            <person name="Ouedraogo J.P."/>
            <person name="Overkamp K.M."/>
            <person name="Park H.-S."/>
            <person name="Perrone G."/>
            <person name="Piumi F."/>
            <person name="Punt P.J."/>
            <person name="Ram A.F."/>
            <person name="Ramon A."/>
            <person name="Rauscher S."/>
            <person name="Record E."/>
            <person name="Riano-Pachon D.M."/>
            <person name="Robert V."/>
            <person name="Roehrig J."/>
            <person name="Ruller R."/>
            <person name="Salamov A."/>
            <person name="Salih N.S."/>
            <person name="Samson R.A."/>
            <person name="Sandor E."/>
            <person name="Sanguinetti M."/>
            <person name="Schuetze T."/>
            <person name="Sepcic K."/>
            <person name="Shelest E."/>
            <person name="Sherlock G."/>
            <person name="Sophianopoulou V."/>
            <person name="Squina F.M."/>
            <person name="Sun H."/>
            <person name="Susca A."/>
            <person name="Todd R.B."/>
            <person name="Tsang A."/>
            <person name="Unkles S.E."/>
            <person name="van de Wiele N."/>
            <person name="van Rossen-Uffink D."/>
            <person name="Oliveira J.V."/>
            <person name="Vesth T.C."/>
            <person name="Visser J."/>
            <person name="Yu J.-H."/>
            <person name="Zhou M."/>
            <person name="Andersen M.R."/>
            <person name="Archer D.B."/>
            <person name="Baker S.E."/>
            <person name="Benoit I."/>
            <person name="Brakhage A.A."/>
            <person name="Braus G.H."/>
            <person name="Fischer R."/>
            <person name="Frisvad J.C."/>
            <person name="Goldman G.H."/>
            <person name="Houbraken J."/>
            <person name="Oakley B."/>
            <person name="Pocsi I."/>
            <person name="Scazzocchio C."/>
            <person name="Seiboth B."/>
            <person name="vanKuyk P.A."/>
            <person name="Wortman J."/>
            <person name="Dyer P.S."/>
            <person name="Grigoriev I.V."/>
        </authorList>
    </citation>
    <scope>NUCLEOTIDE SEQUENCE [LARGE SCALE GENOMIC DNA]</scope>
    <source>
        <strain evidence="13">CBS 101740 / IMI 381727 / IBT 21946</strain>
    </source>
</reference>
<dbReference type="FunFam" id="1.20.1560.10:FF:000066">
    <property type="entry name" value="ABC multidrug transporter (Eurofung)"/>
    <property type="match status" value="1"/>
</dbReference>
<dbReference type="PANTHER" id="PTHR24223">
    <property type="entry name" value="ATP-BINDING CASSETTE SUB-FAMILY C"/>
    <property type="match status" value="1"/>
</dbReference>
<evidence type="ECO:0000256" key="3">
    <source>
        <dbReference type="ARBA" id="ARBA00022692"/>
    </source>
</evidence>
<dbReference type="VEuPathDB" id="FungiDB:ASPBRDRAFT_56925"/>
<dbReference type="InterPro" id="IPR044746">
    <property type="entry name" value="ABCC_6TM_D1"/>
</dbReference>
<feature type="domain" description="ABC transporter" evidence="10">
    <location>
        <begin position="1180"/>
        <end position="1419"/>
    </location>
</feature>
<dbReference type="GO" id="GO:0016887">
    <property type="term" value="F:ATP hydrolysis activity"/>
    <property type="evidence" value="ECO:0007669"/>
    <property type="project" value="InterPro"/>
</dbReference>
<keyword evidence="3 9" id="KW-0812">Transmembrane</keyword>
<feature type="transmembrane region" description="Helical" evidence="9">
    <location>
        <begin position="306"/>
        <end position="326"/>
    </location>
</feature>
<protein>
    <recommendedName>
        <fullName evidence="14">ABC transporter domain-containing protein</fullName>
    </recommendedName>
</protein>
<feature type="transmembrane region" description="Helical" evidence="9">
    <location>
        <begin position="379"/>
        <end position="398"/>
    </location>
</feature>
<feature type="transmembrane region" description="Helical" evidence="9">
    <location>
        <begin position="1114"/>
        <end position="1137"/>
    </location>
</feature>
<feature type="transmembrane region" description="Helical" evidence="9">
    <location>
        <begin position="893"/>
        <end position="912"/>
    </location>
</feature>
<evidence type="ECO:0000256" key="2">
    <source>
        <dbReference type="ARBA" id="ARBA00022448"/>
    </source>
</evidence>
<keyword evidence="7 9" id="KW-0472">Membrane</keyword>
<feature type="transmembrane region" description="Helical" evidence="9">
    <location>
        <begin position="529"/>
        <end position="554"/>
    </location>
</feature>
<dbReference type="GO" id="GO:0005524">
    <property type="term" value="F:ATP binding"/>
    <property type="evidence" value="ECO:0007669"/>
    <property type="project" value="UniProtKB-KW"/>
</dbReference>
<dbReference type="InterPro" id="IPR011527">
    <property type="entry name" value="ABC1_TM_dom"/>
</dbReference>
<feature type="transmembrane region" description="Helical" evidence="9">
    <location>
        <begin position="32"/>
        <end position="50"/>
    </location>
</feature>
<evidence type="ECO:0000256" key="9">
    <source>
        <dbReference type="SAM" id="Phobius"/>
    </source>
</evidence>
<dbReference type="InterPro" id="IPR050173">
    <property type="entry name" value="ABC_transporter_C-like"/>
</dbReference>
<dbReference type="SMART" id="SM00382">
    <property type="entry name" value="AAA"/>
    <property type="match status" value="2"/>
</dbReference>
<evidence type="ECO:0000256" key="7">
    <source>
        <dbReference type="ARBA" id="ARBA00023136"/>
    </source>
</evidence>
<keyword evidence="8" id="KW-0325">Glycoprotein</keyword>
<dbReference type="STRING" id="767769.A0A1L9UF06"/>
<organism evidence="12 13">
    <name type="scientific">Aspergillus brasiliensis (strain CBS 101740 / IMI 381727 / IBT 21946)</name>
    <dbReference type="NCBI Taxonomy" id="767769"/>
    <lineage>
        <taxon>Eukaryota</taxon>
        <taxon>Fungi</taxon>
        <taxon>Dikarya</taxon>
        <taxon>Ascomycota</taxon>
        <taxon>Pezizomycotina</taxon>
        <taxon>Eurotiomycetes</taxon>
        <taxon>Eurotiomycetidae</taxon>
        <taxon>Eurotiales</taxon>
        <taxon>Aspergillaceae</taxon>
        <taxon>Aspergillus</taxon>
        <taxon>Aspergillus subgen. Circumdati</taxon>
    </lineage>
</organism>
<evidence type="ECO:0000256" key="6">
    <source>
        <dbReference type="ARBA" id="ARBA00022989"/>
    </source>
</evidence>
<dbReference type="InterPro" id="IPR003593">
    <property type="entry name" value="AAA+_ATPase"/>
</dbReference>
<dbReference type="InterPro" id="IPR044726">
    <property type="entry name" value="ABCC_6TM_D2"/>
</dbReference>
<evidence type="ECO:0000256" key="8">
    <source>
        <dbReference type="ARBA" id="ARBA00023180"/>
    </source>
</evidence>
<dbReference type="InterPro" id="IPR017871">
    <property type="entry name" value="ABC_transporter-like_CS"/>
</dbReference>
<dbReference type="CDD" id="cd18579">
    <property type="entry name" value="ABC_6TM_ABCC_D1"/>
    <property type="match status" value="1"/>
</dbReference>
<comment type="subcellular location">
    <subcellularLocation>
        <location evidence="1">Membrane</location>
        <topology evidence="1">Multi-pass membrane protein</topology>
    </subcellularLocation>
</comment>
<feature type="domain" description="ABC transporter" evidence="10">
    <location>
        <begin position="618"/>
        <end position="846"/>
    </location>
</feature>
<evidence type="ECO:0000313" key="12">
    <source>
        <dbReference type="EMBL" id="OJJ70223.1"/>
    </source>
</evidence>
<dbReference type="Gene3D" id="3.40.50.300">
    <property type="entry name" value="P-loop containing nucleotide triphosphate hydrolases"/>
    <property type="match status" value="2"/>
</dbReference>
<dbReference type="Proteomes" id="UP000184499">
    <property type="component" value="Unassembled WGS sequence"/>
</dbReference>
<dbReference type="PROSITE" id="PS00211">
    <property type="entry name" value="ABC_TRANSPORTER_1"/>
    <property type="match status" value="2"/>
</dbReference>
<dbReference type="Pfam" id="PF24357">
    <property type="entry name" value="TMD0_ABC"/>
    <property type="match status" value="1"/>
</dbReference>
<dbReference type="SUPFAM" id="SSF90123">
    <property type="entry name" value="ABC transporter transmembrane region"/>
    <property type="match status" value="2"/>
</dbReference>
<dbReference type="PROSITE" id="PS50929">
    <property type="entry name" value="ABC_TM1F"/>
    <property type="match status" value="2"/>
</dbReference>
<dbReference type="InterPro" id="IPR056227">
    <property type="entry name" value="TMD0_ABC"/>
</dbReference>
<feature type="transmembrane region" description="Helical" evidence="9">
    <location>
        <begin position="1030"/>
        <end position="1049"/>
    </location>
</feature>
<dbReference type="GO" id="GO:0016020">
    <property type="term" value="C:membrane"/>
    <property type="evidence" value="ECO:0007669"/>
    <property type="project" value="UniProtKB-SubCell"/>
</dbReference>
<gene>
    <name evidence="12" type="ORF">ASPBRDRAFT_56925</name>
</gene>
<evidence type="ECO:0000313" key="13">
    <source>
        <dbReference type="Proteomes" id="UP000184499"/>
    </source>
</evidence>
<evidence type="ECO:0000259" key="10">
    <source>
        <dbReference type="PROSITE" id="PS50893"/>
    </source>
</evidence>
<dbReference type="Pfam" id="PF00005">
    <property type="entry name" value="ABC_tran"/>
    <property type="match status" value="2"/>
</dbReference>
<feature type="domain" description="ABC transmembrane type-1" evidence="11">
    <location>
        <begin position="896"/>
        <end position="1172"/>
    </location>
</feature>
<evidence type="ECO:0000256" key="5">
    <source>
        <dbReference type="ARBA" id="ARBA00022840"/>
    </source>
</evidence>
<feature type="transmembrane region" description="Helical" evidence="9">
    <location>
        <begin position="404"/>
        <end position="423"/>
    </location>
</feature>
<dbReference type="Gene3D" id="1.20.1560.10">
    <property type="entry name" value="ABC transporter type 1, transmembrane domain"/>
    <property type="match status" value="2"/>
</dbReference>
<dbReference type="EMBL" id="KV878687">
    <property type="protein sequence ID" value="OJJ70223.1"/>
    <property type="molecule type" value="Genomic_DNA"/>
</dbReference>
<dbReference type="FunFam" id="1.20.1560.10:FF:000055">
    <property type="entry name" value="ABC multidrug transporter (Eurofung)"/>
    <property type="match status" value="1"/>
</dbReference>
<dbReference type="InterPro" id="IPR027417">
    <property type="entry name" value="P-loop_NTPase"/>
</dbReference>
<dbReference type="OrthoDB" id="6500128at2759"/>
<keyword evidence="6 9" id="KW-1133">Transmembrane helix</keyword>
<keyword evidence="5" id="KW-0067">ATP-binding</keyword>
<feature type="transmembrane region" description="Helical" evidence="9">
    <location>
        <begin position="486"/>
        <end position="509"/>
    </location>
</feature>
<feature type="transmembrane region" description="Helical" evidence="9">
    <location>
        <begin position="263"/>
        <end position="286"/>
    </location>
</feature>
<dbReference type="RefSeq" id="XP_067477471.1">
    <property type="nucleotide sequence ID" value="XM_067627654.1"/>
</dbReference>
<dbReference type="InterPro" id="IPR003439">
    <property type="entry name" value="ABC_transporter-like_ATP-bd"/>
</dbReference>
<feature type="transmembrane region" description="Helical" evidence="9">
    <location>
        <begin position="62"/>
        <end position="87"/>
    </location>
</feature>